<evidence type="ECO:0000256" key="5">
    <source>
        <dbReference type="ARBA" id="ARBA00022553"/>
    </source>
</evidence>
<dbReference type="Pfam" id="PF00512">
    <property type="entry name" value="HisKA"/>
    <property type="match status" value="1"/>
</dbReference>
<dbReference type="EC" id="2.7.13.3" evidence="3"/>
<keyword evidence="8" id="KW-0547">Nucleotide-binding</keyword>
<evidence type="ECO:0000256" key="12">
    <source>
        <dbReference type="ARBA" id="ARBA00023012"/>
    </source>
</evidence>
<evidence type="ECO:0000256" key="13">
    <source>
        <dbReference type="ARBA" id="ARBA00023136"/>
    </source>
</evidence>
<evidence type="ECO:0000256" key="6">
    <source>
        <dbReference type="ARBA" id="ARBA00022679"/>
    </source>
</evidence>
<keyword evidence="6" id="KW-0808">Transferase</keyword>
<evidence type="ECO:0000256" key="3">
    <source>
        <dbReference type="ARBA" id="ARBA00012438"/>
    </source>
</evidence>
<keyword evidence="13 14" id="KW-0472">Membrane</keyword>
<evidence type="ECO:0000256" key="8">
    <source>
        <dbReference type="ARBA" id="ARBA00022741"/>
    </source>
</evidence>
<feature type="transmembrane region" description="Helical" evidence="14">
    <location>
        <begin position="37"/>
        <end position="57"/>
    </location>
</feature>
<keyword evidence="11 14" id="KW-1133">Transmembrane helix</keyword>
<protein>
    <recommendedName>
        <fullName evidence="3">histidine kinase</fullName>
        <ecNumber evidence="3">2.7.13.3</ecNumber>
    </recommendedName>
</protein>
<dbReference type="InterPro" id="IPR036890">
    <property type="entry name" value="HATPase_C_sf"/>
</dbReference>
<keyword evidence="12" id="KW-0902">Two-component regulatory system</keyword>
<name>A0ABX1ZPV5_9BACL</name>
<feature type="domain" description="Histidine kinase" evidence="15">
    <location>
        <begin position="211"/>
        <end position="419"/>
    </location>
</feature>
<comment type="subcellular location">
    <subcellularLocation>
        <location evidence="2">Cell membrane</location>
        <topology evidence="2">Multi-pass membrane protein</topology>
    </subcellularLocation>
</comment>
<dbReference type="Gene3D" id="3.30.565.10">
    <property type="entry name" value="Histidine kinase-like ATPase, C-terminal domain"/>
    <property type="match status" value="1"/>
</dbReference>
<evidence type="ECO:0000256" key="2">
    <source>
        <dbReference type="ARBA" id="ARBA00004651"/>
    </source>
</evidence>
<feature type="transmembrane region" description="Helical" evidence="14">
    <location>
        <begin position="7"/>
        <end position="25"/>
    </location>
</feature>
<dbReference type="Gene3D" id="1.10.287.130">
    <property type="match status" value="1"/>
</dbReference>
<dbReference type="Pfam" id="PF02518">
    <property type="entry name" value="HATPase_c"/>
    <property type="match status" value="1"/>
</dbReference>
<accession>A0ABX1ZPV5</accession>
<feature type="transmembrane region" description="Helical" evidence="14">
    <location>
        <begin position="130"/>
        <end position="149"/>
    </location>
</feature>
<dbReference type="Proteomes" id="UP000618579">
    <property type="component" value="Unassembled WGS sequence"/>
</dbReference>
<feature type="transmembrane region" description="Helical" evidence="14">
    <location>
        <begin position="100"/>
        <end position="118"/>
    </location>
</feature>
<evidence type="ECO:0000256" key="14">
    <source>
        <dbReference type="SAM" id="Phobius"/>
    </source>
</evidence>
<dbReference type="Pfam" id="PF07694">
    <property type="entry name" value="5TM-5TMR_LYT"/>
    <property type="match status" value="1"/>
</dbReference>
<keyword evidence="10" id="KW-0067">ATP-binding</keyword>
<dbReference type="PANTHER" id="PTHR43065">
    <property type="entry name" value="SENSOR HISTIDINE KINASE"/>
    <property type="match status" value="1"/>
</dbReference>
<dbReference type="SMART" id="SM00388">
    <property type="entry name" value="HisKA"/>
    <property type="match status" value="1"/>
</dbReference>
<dbReference type="InterPro" id="IPR036097">
    <property type="entry name" value="HisK_dim/P_sf"/>
</dbReference>
<evidence type="ECO:0000313" key="16">
    <source>
        <dbReference type="EMBL" id="NOV02114.1"/>
    </source>
</evidence>
<gene>
    <name evidence="16" type="ORF">GC097_19080</name>
</gene>
<dbReference type="SUPFAM" id="SSF47384">
    <property type="entry name" value="Homodimeric domain of signal transducing histidine kinase"/>
    <property type="match status" value="1"/>
</dbReference>
<evidence type="ECO:0000256" key="4">
    <source>
        <dbReference type="ARBA" id="ARBA00022475"/>
    </source>
</evidence>
<evidence type="ECO:0000313" key="17">
    <source>
        <dbReference type="Proteomes" id="UP000618579"/>
    </source>
</evidence>
<dbReference type="PROSITE" id="PS50109">
    <property type="entry name" value="HIS_KIN"/>
    <property type="match status" value="1"/>
</dbReference>
<comment type="catalytic activity">
    <reaction evidence="1">
        <text>ATP + protein L-histidine = ADP + protein N-phospho-L-histidine.</text>
        <dbReference type="EC" id="2.7.13.3"/>
    </reaction>
</comment>
<dbReference type="InterPro" id="IPR003661">
    <property type="entry name" value="HisK_dim/P_dom"/>
</dbReference>
<comment type="caution">
    <text evidence="16">The sequence shown here is derived from an EMBL/GenBank/DDBJ whole genome shotgun (WGS) entry which is preliminary data.</text>
</comment>
<evidence type="ECO:0000256" key="1">
    <source>
        <dbReference type="ARBA" id="ARBA00000085"/>
    </source>
</evidence>
<evidence type="ECO:0000259" key="15">
    <source>
        <dbReference type="PROSITE" id="PS50109"/>
    </source>
</evidence>
<dbReference type="CDD" id="cd00082">
    <property type="entry name" value="HisKA"/>
    <property type="match status" value="1"/>
</dbReference>
<evidence type="ECO:0000256" key="9">
    <source>
        <dbReference type="ARBA" id="ARBA00022777"/>
    </source>
</evidence>
<keyword evidence="4" id="KW-1003">Cell membrane</keyword>
<feature type="transmembrane region" description="Helical" evidence="14">
    <location>
        <begin position="169"/>
        <end position="186"/>
    </location>
</feature>
<dbReference type="EMBL" id="WHNZ01000042">
    <property type="protein sequence ID" value="NOV02114.1"/>
    <property type="molecule type" value="Genomic_DNA"/>
</dbReference>
<dbReference type="SMART" id="SM00387">
    <property type="entry name" value="HATPase_c"/>
    <property type="match status" value="1"/>
</dbReference>
<organism evidence="16 17">
    <name type="scientific">Paenibacillus planticolens</name>
    <dbReference type="NCBI Taxonomy" id="2654976"/>
    <lineage>
        <taxon>Bacteria</taxon>
        <taxon>Bacillati</taxon>
        <taxon>Bacillota</taxon>
        <taxon>Bacilli</taxon>
        <taxon>Bacillales</taxon>
        <taxon>Paenibacillaceae</taxon>
        <taxon>Paenibacillus</taxon>
    </lineage>
</organism>
<feature type="transmembrane region" description="Helical" evidence="14">
    <location>
        <begin position="69"/>
        <end position="94"/>
    </location>
</feature>
<proteinExistence type="predicted"/>
<dbReference type="SUPFAM" id="SSF55874">
    <property type="entry name" value="ATPase domain of HSP90 chaperone/DNA topoisomerase II/histidine kinase"/>
    <property type="match status" value="1"/>
</dbReference>
<keyword evidence="7 14" id="KW-0812">Transmembrane</keyword>
<dbReference type="PRINTS" id="PR00344">
    <property type="entry name" value="BCTRLSENSOR"/>
</dbReference>
<reference evidence="16 17" key="1">
    <citation type="submission" date="2019-10" db="EMBL/GenBank/DDBJ databases">
        <title>Description of Paenibacillus pedi sp. nov.</title>
        <authorList>
            <person name="Carlier A."/>
            <person name="Qi S."/>
        </authorList>
    </citation>
    <scope>NUCLEOTIDE SEQUENCE [LARGE SCALE GENOMIC DNA]</scope>
    <source>
        <strain evidence="16 17">LMG 31457</strain>
    </source>
</reference>
<dbReference type="InterPro" id="IPR004358">
    <property type="entry name" value="Sig_transdc_His_kin-like_C"/>
</dbReference>
<dbReference type="InterPro" id="IPR011620">
    <property type="entry name" value="Sig_transdc_His_kinase_LytS_TM"/>
</dbReference>
<evidence type="ECO:0000256" key="11">
    <source>
        <dbReference type="ARBA" id="ARBA00022989"/>
    </source>
</evidence>
<sequence length="435" mass="49274">MINFIEDFILNVMLIFSPLVIYPYLYKSQSHSTKFRLWLCLLFSAAIGFTMSIPVSFNGLVYDFRSIPLLVGSLYGGIYVAMFLYAALIVVRFFLGGPHYFIYIISFLPTILFVAILLRKYRDLNLAQKILAAVLGCIAIKLVTFLIYFSCLNNLELFATNLFATLKTYILQSIVIAVYIYLIEFLQTYIHMQEEAIQGEKIKIVSEMAASVAHEIRNPLTAVRGFIQLMAIPHLDQTKIQFYQQISLEELDRAQLIISDYLAIAKPEPEKDELINLKDEVQYVSQVLLTIANYHDVKMEVSLPDEQICIQGDRNKLRQSLINLGKNAIEAMPKNGGVLEIILTEQANKRIITMRDNGIGMTKEQISRLGTPYFSTKQKGTGLGTMVSFSLIRAMKGKIHITSEKGKGTEFEISFPAVRGDCYDSDVRNTTKSLL</sequence>
<keyword evidence="5" id="KW-0597">Phosphoprotein</keyword>
<dbReference type="InterPro" id="IPR005467">
    <property type="entry name" value="His_kinase_dom"/>
</dbReference>
<evidence type="ECO:0000256" key="10">
    <source>
        <dbReference type="ARBA" id="ARBA00022840"/>
    </source>
</evidence>
<keyword evidence="17" id="KW-1185">Reference proteome</keyword>
<dbReference type="PANTHER" id="PTHR43065:SF46">
    <property type="entry name" value="C4-DICARBOXYLATE TRANSPORT SENSOR PROTEIN DCTB"/>
    <property type="match status" value="1"/>
</dbReference>
<keyword evidence="9" id="KW-0418">Kinase</keyword>
<dbReference type="InterPro" id="IPR003594">
    <property type="entry name" value="HATPase_dom"/>
</dbReference>
<evidence type="ECO:0000256" key="7">
    <source>
        <dbReference type="ARBA" id="ARBA00022692"/>
    </source>
</evidence>